<evidence type="ECO:0000256" key="3">
    <source>
        <dbReference type="ARBA" id="ARBA00022898"/>
    </source>
</evidence>
<comment type="cofactor">
    <cofactor evidence="1">
        <name>pyridoxal 5'-phosphate</name>
        <dbReference type="ChEBI" id="CHEBI:597326"/>
    </cofactor>
</comment>
<dbReference type="GeneID" id="108621099"/>
<keyword evidence="6" id="KW-1185">Reference proteome</keyword>
<dbReference type="CDD" id="cd06502">
    <property type="entry name" value="TA_like"/>
    <property type="match status" value="1"/>
</dbReference>
<dbReference type="InterPro" id="IPR015421">
    <property type="entry name" value="PyrdxlP-dep_Trfase_major"/>
</dbReference>
<dbReference type="PANTHER" id="PTHR48097:SF9">
    <property type="entry name" value="L-THREONINE ALDOLASE"/>
    <property type="match status" value="1"/>
</dbReference>
<evidence type="ECO:0000313" key="9">
    <source>
        <dbReference type="RefSeq" id="XP_017873733.1"/>
    </source>
</evidence>
<evidence type="ECO:0000259" key="5">
    <source>
        <dbReference type="Pfam" id="PF01212"/>
    </source>
</evidence>
<dbReference type="RefSeq" id="XP_017873733.1">
    <property type="nucleotide sequence ID" value="XM_018018244.1"/>
</dbReference>
<accession>A0ABM1Q2P7</accession>
<reference evidence="6" key="1">
    <citation type="journal article" date="1997" name="Nucleic Acids Res.">
        <title>tRNAscan-SE: a program for improved detection of transfer RNA genes in genomic sequence.</title>
        <authorList>
            <person name="Lowe T.M."/>
            <person name="Eddy S.R."/>
        </authorList>
    </citation>
    <scope>NUCLEOTIDE SEQUENCE [LARGE SCALE GENOMIC DNA]</scope>
</reference>
<gene>
    <name evidence="7 8 9" type="primary">LOC108621099</name>
</gene>
<reference evidence="7 8" key="3">
    <citation type="submission" date="2025-05" db="UniProtKB">
        <authorList>
            <consortium name="RefSeq"/>
        </authorList>
    </citation>
    <scope>IDENTIFICATION</scope>
    <source>
        <tissue evidence="7 8">Whole organism</tissue>
    </source>
</reference>
<dbReference type="InterPro" id="IPR015422">
    <property type="entry name" value="PyrdxlP-dep_Trfase_small"/>
</dbReference>
<reference evidence="6" key="2">
    <citation type="journal article" date="2016" name="G3 (Bethesda)">
        <title>Genome Evolution in Three Species of Cactophilic Drosophila.</title>
        <authorList>
            <person name="Sanchez-Flores A."/>
            <person name="Penazola F."/>
            <person name="Carpinteyro-Ponce J."/>
            <person name="Nazario-Yepiz N."/>
            <person name="Abreu-Goodger C."/>
            <person name="Machado C.A."/>
            <person name="Markow T.A."/>
        </authorList>
    </citation>
    <scope>NUCLEOTIDE SEQUENCE [LARGE SCALE GENOMIC DNA]</scope>
</reference>
<evidence type="ECO:0000313" key="8">
    <source>
        <dbReference type="RefSeq" id="XP_017873732.1"/>
    </source>
</evidence>
<keyword evidence="3" id="KW-0663">Pyridoxal phosphate</keyword>
<dbReference type="PANTHER" id="PTHR48097">
    <property type="entry name" value="L-THREONINE ALDOLASE-RELATED"/>
    <property type="match status" value="1"/>
</dbReference>
<dbReference type="InterPro" id="IPR001597">
    <property type="entry name" value="ArAA_b-elim_lyase/Thr_aldolase"/>
</dbReference>
<evidence type="ECO:0000256" key="1">
    <source>
        <dbReference type="ARBA" id="ARBA00001933"/>
    </source>
</evidence>
<evidence type="ECO:0000256" key="2">
    <source>
        <dbReference type="ARBA" id="ARBA00006966"/>
    </source>
</evidence>
<dbReference type="RefSeq" id="XP_017873730.1">
    <property type="nucleotide sequence ID" value="XM_018018241.1"/>
</dbReference>
<dbReference type="Proteomes" id="UP000694904">
    <property type="component" value="Chromosome 2"/>
</dbReference>
<evidence type="ECO:0000313" key="7">
    <source>
        <dbReference type="RefSeq" id="XP_017873730.1"/>
    </source>
</evidence>
<dbReference type="InterPro" id="IPR015424">
    <property type="entry name" value="PyrdxlP-dep_Trfase"/>
</dbReference>
<evidence type="ECO:0000313" key="6">
    <source>
        <dbReference type="Proteomes" id="UP000694904"/>
    </source>
</evidence>
<dbReference type="PIRSF" id="PIRSF017617">
    <property type="entry name" value="Thr_aldolase"/>
    <property type="match status" value="1"/>
</dbReference>
<feature type="domain" description="Aromatic amino acid beta-eliminating lyase/threonine aldolase" evidence="5">
    <location>
        <begin position="11"/>
        <end position="303"/>
    </location>
</feature>
<proteinExistence type="inferred from homology"/>
<protein>
    <submittedName>
        <fullName evidence="7 8">Probable low-specificity L-threonine aldolase 2</fullName>
    </submittedName>
</protein>
<dbReference type="Gene3D" id="3.40.640.10">
    <property type="entry name" value="Type I PLP-dependent aspartate aminotransferase-like (Major domain)"/>
    <property type="match status" value="1"/>
</dbReference>
<sequence>MASNNSNNIVDLRSDTVSQPTPEMRARMASAVVGDDVYGEDPTLAELEAKTAAIFGKEAGLFVPSGTMGNLLAVMVHCSRRGSEAIVGDLSHIFLYEQGGSAHLAGVQLAQLRNLPDGTFSLEELRHKIRQYEDCHEPVTSLVVVENTHNMCGGKVLPLSYLDELVSLVRDSGLGVVRIGLHMDGARVFNAAAALGVSVERIARGFDSVSVCLSKSLSAPVGSVLVGSKKFIAEAHRLRKALGGGMRQAGILAAAGLVALDEVVPLLAADHERTKRIANSIDQLHSPNVVVDLATVQSNILLIQIKQPKLTAGQFAERLAVIEPEELLAGVTGSNGAGIVLKASARNWEFMRLVLYHQVDDEQVELAIKKLSYVIKQYDARWPRALD</sequence>
<feature type="region of interest" description="Disordered" evidence="4">
    <location>
        <begin position="1"/>
        <end position="20"/>
    </location>
</feature>
<dbReference type="InterPro" id="IPR023603">
    <property type="entry name" value="Low_specificity_L-TA-like"/>
</dbReference>
<organism evidence="6 9">
    <name type="scientific">Drosophila arizonae</name>
    <name type="common">Fruit fly</name>
    <dbReference type="NCBI Taxonomy" id="7263"/>
    <lineage>
        <taxon>Eukaryota</taxon>
        <taxon>Metazoa</taxon>
        <taxon>Ecdysozoa</taxon>
        <taxon>Arthropoda</taxon>
        <taxon>Hexapoda</taxon>
        <taxon>Insecta</taxon>
        <taxon>Pterygota</taxon>
        <taxon>Neoptera</taxon>
        <taxon>Endopterygota</taxon>
        <taxon>Diptera</taxon>
        <taxon>Brachycera</taxon>
        <taxon>Muscomorpha</taxon>
        <taxon>Ephydroidea</taxon>
        <taxon>Drosophilidae</taxon>
        <taxon>Drosophila</taxon>
    </lineage>
</organism>
<dbReference type="Gene3D" id="3.90.1150.10">
    <property type="entry name" value="Aspartate Aminotransferase, domain 1"/>
    <property type="match status" value="1"/>
</dbReference>
<dbReference type="NCBIfam" id="NF041359">
    <property type="entry name" value="GntG_guanitoxin"/>
    <property type="match status" value="1"/>
</dbReference>
<dbReference type="RefSeq" id="XP_017873732.1">
    <property type="nucleotide sequence ID" value="XM_018018243.1"/>
</dbReference>
<dbReference type="Pfam" id="PF01212">
    <property type="entry name" value="Beta_elim_lyase"/>
    <property type="match status" value="1"/>
</dbReference>
<name>A0ABM1Q2P7_DROAR</name>
<comment type="similarity">
    <text evidence="2">Belongs to the threonine aldolase family.</text>
</comment>
<evidence type="ECO:0000256" key="4">
    <source>
        <dbReference type="SAM" id="MobiDB-lite"/>
    </source>
</evidence>
<dbReference type="SUPFAM" id="SSF53383">
    <property type="entry name" value="PLP-dependent transferases"/>
    <property type="match status" value="1"/>
</dbReference>